<reference evidence="5" key="1">
    <citation type="journal article" date="2019" name="Int. J. Syst. Evol. Microbiol.">
        <title>The Global Catalogue of Microorganisms (GCM) 10K type strain sequencing project: providing services to taxonomists for standard genome sequencing and annotation.</title>
        <authorList>
            <consortium name="The Broad Institute Genomics Platform"/>
            <consortium name="The Broad Institute Genome Sequencing Center for Infectious Disease"/>
            <person name="Wu L."/>
            <person name="Ma J."/>
        </authorList>
    </citation>
    <scope>NUCLEOTIDE SEQUENCE [LARGE SCALE GENOMIC DNA]</scope>
    <source>
        <strain evidence="5">JCM 9377</strain>
    </source>
</reference>
<dbReference type="Gene3D" id="3.30.750.24">
    <property type="entry name" value="STAS domain"/>
    <property type="match status" value="1"/>
</dbReference>
<evidence type="ECO:0000256" key="1">
    <source>
        <dbReference type="ARBA" id="ARBA00009013"/>
    </source>
</evidence>
<dbReference type="CDD" id="cd07043">
    <property type="entry name" value="STAS_anti-anti-sigma_factors"/>
    <property type="match status" value="1"/>
</dbReference>
<dbReference type="InterPro" id="IPR002645">
    <property type="entry name" value="STAS_dom"/>
</dbReference>
<dbReference type="NCBIfam" id="TIGR00377">
    <property type="entry name" value="ant_ant_sig"/>
    <property type="match status" value="1"/>
</dbReference>
<comment type="caution">
    <text evidence="4">The sequence shown here is derived from an EMBL/GenBank/DDBJ whole genome shotgun (WGS) entry which is preliminary data.</text>
</comment>
<dbReference type="RefSeq" id="WP_344826009.1">
    <property type="nucleotide sequence ID" value="NZ_BAAAUV010000005.1"/>
</dbReference>
<evidence type="ECO:0000259" key="3">
    <source>
        <dbReference type="PROSITE" id="PS50801"/>
    </source>
</evidence>
<organism evidence="4 5">
    <name type="scientific">Actinocorallia longicatena</name>
    <dbReference type="NCBI Taxonomy" id="111803"/>
    <lineage>
        <taxon>Bacteria</taxon>
        <taxon>Bacillati</taxon>
        <taxon>Actinomycetota</taxon>
        <taxon>Actinomycetes</taxon>
        <taxon>Streptosporangiales</taxon>
        <taxon>Thermomonosporaceae</taxon>
        <taxon>Actinocorallia</taxon>
    </lineage>
</organism>
<comment type="similarity">
    <text evidence="1 2">Belongs to the anti-sigma-factor antagonist family.</text>
</comment>
<dbReference type="InterPro" id="IPR003658">
    <property type="entry name" value="Anti-sigma_ant"/>
</dbReference>
<feature type="domain" description="STAS" evidence="3">
    <location>
        <begin position="29"/>
        <end position="116"/>
    </location>
</feature>
<dbReference type="EMBL" id="BAAAUV010000005">
    <property type="protein sequence ID" value="GAA3207117.1"/>
    <property type="molecule type" value="Genomic_DNA"/>
</dbReference>
<evidence type="ECO:0000313" key="4">
    <source>
        <dbReference type="EMBL" id="GAA3207117.1"/>
    </source>
</evidence>
<evidence type="ECO:0000313" key="5">
    <source>
        <dbReference type="Proteomes" id="UP001501237"/>
    </source>
</evidence>
<dbReference type="PROSITE" id="PS50801">
    <property type="entry name" value="STAS"/>
    <property type="match status" value="1"/>
</dbReference>
<keyword evidence="5" id="KW-1185">Reference proteome</keyword>
<dbReference type="SUPFAM" id="SSF52091">
    <property type="entry name" value="SpoIIaa-like"/>
    <property type="match status" value="1"/>
</dbReference>
<evidence type="ECO:0000256" key="2">
    <source>
        <dbReference type="RuleBase" id="RU003749"/>
    </source>
</evidence>
<dbReference type="Pfam" id="PF01740">
    <property type="entry name" value="STAS"/>
    <property type="match status" value="1"/>
</dbReference>
<gene>
    <name evidence="4" type="ORF">GCM10010468_23060</name>
</gene>
<dbReference type="Proteomes" id="UP001501237">
    <property type="component" value="Unassembled WGS sequence"/>
</dbReference>
<name>A0ABP6Q6X2_9ACTN</name>
<proteinExistence type="inferred from homology"/>
<dbReference type="InterPro" id="IPR036513">
    <property type="entry name" value="STAS_dom_sf"/>
</dbReference>
<dbReference type="PANTHER" id="PTHR33495:SF2">
    <property type="entry name" value="ANTI-SIGMA FACTOR ANTAGONIST TM_1081-RELATED"/>
    <property type="match status" value="1"/>
</dbReference>
<dbReference type="PANTHER" id="PTHR33495">
    <property type="entry name" value="ANTI-SIGMA FACTOR ANTAGONIST TM_1081-RELATED-RELATED"/>
    <property type="match status" value="1"/>
</dbReference>
<sequence length="128" mass="13489">MSEPRLTASPLGPYTVVRIHGDLSYSHTASDDLSPALAEVLTTAGPTGVILDLSGLEFCDSSGLRLLISAYRRTAASGVPFVMCGVQPKVARLLETTGLDLQFPLSKDLPQARRHLDATATRPGADGV</sequence>
<protein>
    <recommendedName>
        <fullName evidence="2">Anti-sigma factor antagonist</fullName>
    </recommendedName>
</protein>
<accession>A0ABP6Q6X2</accession>